<feature type="transmembrane region" description="Helical" evidence="1">
    <location>
        <begin position="184"/>
        <end position="205"/>
    </location>
</feature>
<sequence>MKRRHLVLTSFILVMLIVISIWIVKIIRGQVPLIDSWTRALVDTFPDTYIYSFFRVITNLGSESFMYPFVAVVTILLVIGFRDWLPGVVFGLGVFLTHKANNLIKDLVARERPSILEEANAVGESFPSGHAMVPIVCYGLISYFLAKKIKSTRIVLVLQVFFALLVCLIGISRYVINVHYLTDIIAGFVFGFMCLLALIFVYEWVHKLRSRS</sequence>
<keyword evidence="1" id="KW-0812">Transmembrane</keyword>
<dbReference type="Pfam" id="PF01569">
    <property type="entry name" value="PAP2"/>
    <property type="match status" value="1"/>
</dbReference>
<dbReference type="PANTHER" id="PTHR14969">
    <property type="entry name" value="SPHINGOSINE-1-PHOSPHATE PHOSPHOHYDROLASE"/>
    <property type="match status" value="1"/>
</dbReference>
<keyword evidence="4" id="KW-1185">Reference proteome</keyword>
<dbReference type="PANTHER" id="PTHR14969:SF13">
    <property type="entry name" value="AT30094P"/>
    <property type="match status" value="1"/>
</dbReference>
<dbReference type="SMART" id="SM00014">
    <property type="entry name" value="acidPPc"/>
    <property type="match status" value="1"/>
</dbReference>
<gene>
    <name evidence="3" type="primary">pbpB</name>
    <name evidence="3" type="ORF">GCM10008025_16570</name>
</gene>
<dbReference type="InterPro" id="IPR000326">
    <property type="entry name" value="PAP2/HPO"/>
</dbReference>
<feature type="transmembrane region" description="Helical" evidence="1">
    <location>
        <begin position="153"/>
        <end position="172"/>
    </location>
</feature>
<proteinExistence type="predicted"/>
<protein>
    <submittedName>
        <fullName evidence="3">Phosphatase PAP2 family protein</fullName>
    </submittedName>
</protein>
<keyword evidence="1" id="KW-1133">Transmembrane helix</keyword>
<feature type="transmembrane region" description="Helical" evidence="1">
    <location>
        <begin position="65"/>
        <end position="85"/>
    </location>
</feature>
<accession>A0A916W7A4</accession>
<evidence type="ECO:0000313" key="4">
    <source>
        <dbReference type="Proteomes" id="UP000613512"/>
    </source>
</evidence>
<dbReference type="AlphaFoldDB" id="A0A916W7A4"/>
<organism evidence="3 4">
    <name type="scientific">Ornithinibacillus halotolerans</name>
    <dbReference type="NCBI Taxonomy" id="1274357"/>
    <lineage>
        <taxon>Bacteria</taxon>
        <taxon>Bacillati</taxon>
        <taxon>Bacillota</taxon>
        <taxon>Bacilli</taxon>
        <taxon>Bacillales</taxon>
        <taxon>Bacillaceae</taxon>
        <taxon>Ornithinibacillus</taxon>
    </lineage>
</organism>
<keyword evidence="1" id="KW-0472">Membrane</keyword>
<feature type="transmembrane region" description="Helical" evidence="1">
    <location>
        <begin position="6"/>
        <end position="24"/>
    </location>
</feature>
<dbReference type="Gene3D" id="1.20.144.10">
    <property type="entry name" value="Phosphatidic acid phosphatase type 2/haloperoxidase"/>
    <property type="match status" value="2"/>
</dbReference>
<dbReference type="CDD" id="cd03392">
    <property type="entry name" value="PAP2_like_2"/>
    <property type="match status" value="1"/>
</dbReference>
<dbReference type="EMBL" id="BMEY01000007">
    <property type="protein sequence ID" value="GGA73568.1"/>
    <property type="molecule type" value="Genomic_DNA"/>
</dbReference>
<feature type="domain" description="Phosphatidic acid phosphatase type 2/haloperoxidase" evidence="2">
    <location>
        <begin position="85"/>
        <end position="199"/>
    </location>
</feature>
<dbReference type="RefSeq" id="WP_188384219.1">
    <property type="nucleotide sequence ID" value="NZ_BMEY01000007.1"/>
</dbReference>
<dbReference type="SUPFAM" id="SSF48317">
    <property type="entry name" value="Acid phosphatase/Vanadium-dependent haloperoxidase"/>
    <property type="match status" value="1"/>
</dbReference>
<name>A0A916W7A4_9BACI</name>
<reference evidence="3" key="1">
    <citation type="journal article" date="2014" name="Int. J. Syst. Evol. Microbiol.">
        <title>Complete genome sequence of Corynebacterium casei LMG S-19264T (=DSM 44701T), isolated from a smear-ripened cheese.</title>
        <authorList>
            <consortium name="US DOE Joint Genome Institute (JGI-PGF)"/>
            <person name="Walter F."/>
            <person name="Albersmeier A."/>
            <person name="Kalinowski J."/>
            <person name="Ruckert C."/>
        </authorList>
    </citation>
    <scope>NUCLEOTIDE SEQUENCE</scope>
    <source>
        <strain evidence="3">CGMCC 1.12408</strain>
    </source>
</reference>
<dbReference type="InterPro" id="IPR036938">
    <property type="entry name" value="PAP2/HPO_sf"/>
</dbReference>
<evidence type="ECO:0000313" key="3">
    <source>
        <dbReference type="EMBL" id="GGA73568.1"/>
    </source>
</evidence>
<comment type="caution">
    <text evidence="3">The sequence shown here is derived from an EMBL/GenBank/DDBJ whole genome shotgun (WGS) entry which is preliminary data.</text>
</comment>
<evidence type="ECO:0000259" key="2">
    <source>
        <dbReference type="SMART" id="SM00014"/>
    </source>
</evidence>
<reference evidence="3" key="2">
    <citation type="submission" date="2020-09" db="EMBL/GenBank/DDBJ databases">
        <authorList>
            <person name="Sun Q."/>
            <person name="Zhou Y."/>
        </authorList>
    </citation>
    <scope>NUCLEOTIDE SEQUENCE</scope>
    <source>
        <strain evidence="3">CGMCC 1.12408</strain>
    </source>
</reference>
<dbReference type="Proteomes" id="UP000613512">
    <property type="component" value="Unassembled WGS sequence"/>
</dbReference>
<evidence type="ECO:0000256" key="1">
    <source>
        <dbReference type="SAM" id="Phobius"/>
    </source>
</evidence>